<accession>A0A917VND2</accession>
<reference evidence="2" key="1">
    <citation type="journal article" date="2014" name="Int. J. Syst. Evol. Microbiol.">
        <title>Complete genome sequence of Corynebacterium casei LMG S-19264T (=DSM 44701T), isolated from a smear-ripened cheese.</title>
        <authorList>
            <consortium name="US DOE Joint Genome Institute (JGI-PGF)"/>
            <person name="Walter F."/>
            <person name="Albersmeier A."/>
            <person name="Kalinowski J."/>
            <person name="Ruckert C."/>
        </authorList>
    </citation>
    <scope>NUCLEOTIDE SEQUENCE</scope>
    <source>
        <strain evidence="2">CGMCC 4.3508</strain>
    </source>
</reference>
<evidence type="ECO:0000313" key="2">
    <source>
        <dbReference type="EMBL" id="GGL01515.1"/>
    </source>
</evidence>
<reference evidence="2" key="2">
    <citation type="submission" date="2020-09" db="EMBL/GenBank/DDBJ databases">
        <authorList>
            <person name="Sun Q."/>
            <person name="Zhou Y."/>
        </authorList>
    </citation>
    <scope>NUCLEOTIDE SEQUENCE</scope>
    <source>
        <strain evidence="2">CGMCC 4.3508</strain>
    </source>
</reference>
<keyword evidence="3" id="KW-1185">Reference proteome</keyword>
<dbReference type="NCBIfam" id="TIGR02246">
    <property type="entry name" value="SgcJ/EcaC family oxidoreductase"/>
    <property type="match status" value="1"/>
</dbReference>
<comment type="caution">
    <text evidence="2">The sequence shown here is derived from an EMBL/GenBank/DDBJ whole genome shotgun (WGS) entry which is preliminary data.</text>
</comment>
<sequence>MSTPTNEAPTVSDSGTDHTADIAAIEQLIADVETGYNTNDAELMVSGFVANAAAGNAVGAVVTGRDTLLESARRGLAGFLKNEYVTYEVTDIVFLRPDIAIAHKTARATTADGELLDRDPAMVALYVLVLENGRWWVAARQNTPVPATGGQS</sequence>
<dbReference type="Gene3D" id="3.10.450.50">
    <property type="match status" value="1"/>
</dbReference>
<dbReference type="Pfam" id="PF14534">
    <property type="entry name" value="DUF4440"/>
    <property type="match status" value="1"/>
</dbReference>
<dbReference type="EMBL" id="BMMH01000002">
    <property type="protein sequence ID" value="GGL01515.1"/>
    <property type="molecule type" value="Genomic_DNA"/>
</dbReference>
<name>A0A917VND2_9NOCA</name>
<proteinExistence type="predicted"/>
<dbReference type="RefSeq" id="WP_062996705.1">
    <property type="nucleotide sequence ID" value="NZ_BMMH01000002.1"/>
</dbReference>
<dbReference type="Proteomes" id="UP000638263">
    <property type="component" value="Unassembled WGS sequence"/>
</dbReference>
<dbReference type="InterPro" id="IPR032710">
    <property type="entry name" value="NTF2-like_dom_sf"/>
</dbReference>
<feature type="domain" description="DUF4440" evidence="1">
    <location>
        <begin position="25"/>
        <end position="137"/>
    </location>
</feature>
<dbReference type="SUPFAM" id="SSF54427">
    <property type="entry name" value="NTF2-like"/>
    <property type="match status" value="1"/>
</dbReference>
<organism evidence="2 3">
    <name type="scientific">Nocardia jinanensis</name>
    <dbReference type="NCBI Taxonomy" id="382504"/>
    <lineage>
        <taxon>Bacteria</taxon>
        <taxon>Bacillati</taxon>
        <taxon>Actinomycetota</taxon>
        <taxon>Actinomycetes</taxon>
        <taxon>Mycobacteriales</taxon>
        <taxon>Nocardiaceae</taxon>
        <taxon>Nocardia</taxon>
    </lineage>
</organism>
<protein>
    <recommendedName>
        <fullName evidence="1">DUF4440 domain-containing protein</fullName>
    </recommendedName>
</protein>
<evidence type="ECO:0000259" key="1">
    <source>
        <dbReference type="Pfam" id="PF14534"/>
    </source>
</evidence>
<gene>
    <name evidence="2" type="ORF">GCM10011588_15310</name>
</gene>
<dbReference type="InterPro" id="IPR011944">
    <property type="entry name" value="Steroid_delta5-4_isomerase"/>
</dbReference>
<dbReference type="AlphaFoldDB" id="A0A917VND2"/>
<evidence type="ECO:0000313" key="3">
    <source>
        <dbReference type="Proteomes" id="UP000638263"/>
    </source>
</evidence>
<dbReference type="InterPro" id="IPR027843">
    <property type="entry name" value="DUF4440"/>
</dbReference>